<dbReference type="AlphaFoldDB" id="A0A8F7YBZ0"/>
<dbReference type="RefSeq" id="WP_079797097.1">
    <property type="nucleotide sequence ID" value="NZ_CP079839.1"/>
</dbReference>
<reference evidence="3" key="1">
    <citation type="submission" date="2021-07" db="EMBL/GenBank/DDBJ databases">
        <title>Whole-Genome Sequences of non-enterica strains of Salmonella enterica isolated from poultry houses.</title>
        <authorList>
            <person name="Lamas A."/>
            <person name="Regal P."/>
            <person name="Miranda J.M."/>
            <person name="Vazquez B."/>
            <person name="Cepeda A."/>
            <person name="Franco C.M."/>
        </authorList>
    </citation>
    <scope>NUCLEOTIDE SEQUENCE</scope>
    <source>
        <strain evidence="3">LHICA_E3</strain>
    </source>
</reference>
<dbReference type="EMBL" id="CP079839">
    <property type="protein sequence ID" value="QXX13404.1"/>
    <property type="molecule type" value="Genomic_DNA"/>
</dbReference>
<protein>
    <submittedName>
        <fullName evidence="3">Uncharacterized protein</fullName>
    </submittedName>
</protein>
<proteinExistence type="predicted"/>
<name>A0A8F7YBZ0_SALER</name>
<feature type="region of interest" description="Disordered" evidence="1">
    <location>
        <begin position="155"/>
        <end position="183"/>
    </location>
</feature>
<feature type="chain" id="PRO_5034711898" evidence="2">
    <location>
        <begin position="24"/>
        <end position="270"/>
    </location>
</feature>
<keyword evidence="2" id="KW-0732">Signal</keyword>
<evidence type="ECO:0000313" key="3">
    <source>
        <dbReference type="EMBL" id="QXX13404.1"/>
    </source>
</evidence>
<organism evidence="3">
    <name type="scientific">Salmonella enterica</name>
    <name type="common">Salmonella choleraesuis</name>
    <dbReference type="NCBI Taxonomy" id="28901"/>
    <lineage>
        <taxon>Bacteria</taxon>
        <taxon>Pseudomonadati</taxon>
        <taxon>Pseudomonadota</taxon>
        <taxon>Gammaproteobacteria</taxon>
        <taxon>Enterobacterales</taxon>
        <taxon>Enterobacteriaceae</taxon>
        <taxon>Salmonella</taxon>
    </lineage>
</organism>
<feature type="signal peptide" evidence="2">
    <location>
        <begin position="1"/>
        <end position="23"/>
    </location>
</feature>
<evidence type="ECO:0000256" key="1">
    <source>
        <dbReference type="SAM" id="MobiDB-lite"/>
    </source>
</evidence>
<evidence type="ECO:0000256" key="2">
    <source>
        <dbReference type="SAM" id="SignalP"/>
    </source>
</evidence>
<gene>
    <name evidence="3" type="ORF">JMJ87_08985</name>
</gene>
<sequence length="270" mass="30523">MKKINLLQMAILFIPGVMGSVQAETLFECKLPDNKSATIAMQGAQLYYTFGKQNSEPDMQLNRDNDWYFYGQHGSGSNYQLSFRVVKGDYNYVIYSQDTGNGVTEGLVAYKGNKVLYNKHCTEPAKYDASLFQTDAADIGMNDESDQVSDYITSIANNGNNQRNDNSTQQSNQDREQTQTNQNPIEVRLAENTAWGTMSMVNITSLTNSVTINDVVVNRGNCTLFVSNQLKQYRQRTLKYGEQTKYGFNTDCNIREIVVKTNQGDWVFNN</sequence>
<accession>A0A8F7YBZ0</accession>